<dbReference type="InterPro" id="IPR011704">
    <property type="entry name" value="ATPase_dyneun-rel_AAA"/>
</dbReference>
<evidence type="ECO:0000256" key="13">
    <source>
        <dbReference type="ARBA" id="ARBA00048679"/>
    </source>
</evidence>
<feature type="region of interest" description="Disordered" evidence="16">
    <location>
        <begin position="2125"/>
        <end position="2202"/>
    </location>
</feature>
<evidence type="ECO:0000256" key="9">
    <source>
        <dbReference type="ARBA" id="ARBA00022837"/>
    </source>
</evidence>
<dbReference type="FunFam" id="1.10.510.10:FF:000571">
    <property type="entry name" value="Maternal embryonic leucine zipper kinase"/>
    <property type="match status" value="1"/>
</dbReference>
<keyword evidence="4" id="KW-0808">Transferase</keyword>
<evidence type="ECO:0000259" key="17">
    <source>
        <dbReference type="PROSITE" id="PS50011"/>
    </source>
</evidence>
<dbReference type="InterPro" id="IPR008271">
    <property type="entry name" value="Ser/Thr_kinase_AS"/>
</dbReference>
<dbReference type="PROSITE" id="PS50011">
    <property type="entry name" value="PROTEIN_KINASE_DOM"/>
    <property type="match status" value="2"/>
</dbReference>
<dbReference type="GO" id="GO:0046872">
    <property type="term" value="F:metal ion binding"/>
    <property type="evidence" value="ECO:0007669"/>
    <property type="project" value="UniProtKB-KW"/>
</dbReference>
<dbReference type="Gene3D" id="1.10.510.10">
    <property type="entry name" value="Transferase(Phosphotransferase) domain 1"/>
    <property type="match status" value="2"/>
</dbReference>
<keyword evidence="7 14" id="KW-0547">Nucleotide-binding</keyword>
<evidence type="ECO:0000256" key="2">
    <source>
        <dbReference type="ARBA" id="ARBA00012513"/>
    </source>
</evidence>
<dbReference type="EMBL" id="JNBS01000460">
    <property type="protein sequence ID" value="OQS05394.1"/>
    <property type="molecule type" value="Genomic_DNA"/>
</dbReference>
<feature type="compositionally biased region" description="Basic and acidic residues" evidence="16">
    <location>
        <begin position="2192"/>
        <end position="2202"/>
    </location>
</feature>
<keyword evidence="5" id="KW-0479">Metal-binding</keyword>
<dbReference type="InterPro" id="IPR027417">
    <property type="entry name" value="P-loop_NTPase"/>
</dbReference>
<evidence type="ECO:0000256" key="5">
    <source>
        <dbReference type="ARBA" id="ARBA00022723"/>
    </source>
</evidence>
<evidence type="ECO:0000256" key="12">
    <source>
        <dbReference type="ARBA" id="ARBA00047899"/>
    </source>
</evidence>
<reference evidence="18 19" key="1">
    <citation type="journal article" date="2014" name="Genome Biol. Evol.">
        <title>The secreted proteins of Achlya hypogyna and Thraustotheca clavata identify the ancestral oomycete secretome and reveal gene acquisitions by horizontal gene transfer.</title>
        <authorList>
            <person name="Misner I."/>
            <person name="Blouin N."/>
            <person name="Leonard G."/>
            <person name="Richards T.A."/>
            <person name="Lane C.E."/>
        </authorList>
    </citation>
    <scope>NUCLEOTIDE SEQUENCE [LARGE SCALE GENOMIC DNA]</scope>
    <source>
        <strain evidence="18 19">ATCC 34112</strain>
    </source>
</reference>
<feature type="binding site" evidence="14">
    <location>
        <position position="117"/>
    </location>
    <ligand>
        <name>ATP</name>
        <dbReference type="ChEBI" id="CHEBI:30616"/>
    </ligand>
</feature>
<dbReference type="OrthoDB" id="5186at2759"/>
<dbReference type="SUPFAM" id="SSF69322">
    <property type="entry name" value="Tricorn protease domain 2"/>
    <property type="match status" value="1"/>
</dbReference>
<evidence type="ECO:0000256" key="10">
    <source>
        <dbReference type="ARBA" id="ARBA00022840"/>
    </source>
</evidence>
<feature type="domain" description="Protein kinase" evidence="17">
    <location>
        <begin position="88"/>
        <end position="344"/>
    </location>
</feature>
<comment type="similarity">
    <text evidence="11">Belongs to the protein kinase superfamily. Ser/Thr protein kinase family. CDPK subfamily.</text>
</comment>
<evidence type="ECO:0000256" key="8">
    <source>
        <dbReference type="ARBA" id="ARBA00022777"/>
    </source>
</evidence>
<evidence type="ECO:0000313" key="19">
    <source>
        <dbReference type="Proteomes" id="UP000243217"/>
    </source>
</evidence>
<dbReference type="GO" id="GO:0005737">
    <property type="term" value="C:cytoplasm"/>
    <property type="evidence" value="ECO:0007669"/>
    <property type="project" value="TreeGrafter"/>
</dbReference>
<organism evidence="18 19">
    <name type="scientific">Thraustotheca clavata</name>
    <dbReference type="NCBI Taxonomy" id="74557"/>
    <lineage>
        <taxon>Eukaryota</taxon>
        <taxon>Sar</taxon>
        <taxon>Stramenopiles</taxon>
        <taxon>Oomycota</taxon>
        <taxon>Saprolegniomycetes</taxon>
        <taxon>Saprolegniales</taxon>
        <taxon>Achlyaceae</taxon>
        <taxon>Thraustotheca</taxon>
    </lineage>
</organism>
<dbReference type="STRING" id="74557.A0A1W0A531"/>
<keyword evidence="3" id="KW-0723">Serine/threonine-protein kinase</keyword>
<dbReference type="GO" id="GO:0005524">
    <property type="term" value="F:ATP binding"/>
    <property type="evidence" value="ECO:0007669"/>
    <property type="project" value="UniProtKB-UniRule"/>
</dbReference>
<dbReference type="Proteomes" id="UP000243217">
    <property type="component" value="Unassembled WGS sequence"/>
</dbReference>
<proteinExistence type="inferred from homology"/>
<keyword evidence="9" id="KW-0106">Calcium</keyword>
<name>A0A1W0A531_9STRA</name>
<dbReference type="GO" id="GO:0004674">
    <property type="term" value="F:protein serine/threonine kinase activity"/>
    <property type="evidence" value="ECO:0007669"/>
    <property type="project" value="UniProtKB-KW"/>
</dbReference>
<feature type="compositionally biased region" description="Gly residues" evidence="16">
    <location>
        <begin position="2158"/>
        <end position="2176"/>
    </location>
</feature>
<evidence type="ECO:0000256" key="7">
    <source>
        <dbReference type="ARBA" id="ARBA00022741"/>
    </source>
</evidence>
<accession>A0A1W0A531</accession>
<dbReference type="PROSITE" id="PS00108">
    <property type="entry name" value="PROTEIN_KINASE_ST"/>
    <property type="match status" value="2"/>
</dbReference>
<evidence type="ECO:0000256" key="4">
    <source>
        <dbReference type="ARBA" id="ARBA00022679"/>
    </source>
</evidence>
<sequence length="2500" mass="280432">MGEESHLVSTSIMFLSPMGNCCGRPKQLDLEEKEDARKIEHTATEVPLEDSDGLSTPPQSPRTDLLSPPINLRNSLVASHPFEDIYVMDTENKLGEGATAVVYVAINKRTLKHYAVKCFDKSKMNATQVNDLYEEVKILKRIKHPNVLQLYDFFEEPTHFYIVTDLLEGGELFDRIVDKEYYSEKEARDLIKIMLFAIRYLHDLNIVHRDLKPENVLLTSRSDDTSIKIADFGYAKEDFDGQLTEKCGSPDYIAPEILSRAYYGKQVDIWSAGIISYILLCGYPPFQGRNNAELFNSIKKGAFEFDSPYWDDVSVEAKQFVSRMLVVDPKKRATVDELLSDPWITGDVSSAPLNGVMTELRRFNARRKFRAAVKTVQATVSLLGVARSRGASSPTTPPARSSDVYDPSLKAIIENERESEVATVLESGDGTSSGLFRDNYTLGGMLGEGSYAIVKKARSRSTGNLCAVKIFKKENLSVQDDEDIHKEVQILQRLNHPNVIRLLDFYSEPKYYYLVTELVEGGELFERIALMEYYSEKEARDLVKTLLEAIEYCHGLDVAHRDLKPENILMTSKDDNANIKIADFGFAKQDTNGLSTTCGSPEYVAPEIINQATYGKSVDIWSIGVITYVLLAGYTPFHDPNQSVLFDNICNARFYFYEPDWNEVSQEAKDFVTRALDLDSSKRPTASQLLKDPWIVGQNVSARALVGVMEKLPDFNKSRRKFRAAVQATMLVNILNRDSSGKETARLAKMLRRTLGRTSIWRIGQLKRASMSTVQLGGITATKATPTEPQLVPTNYLVSPSQETLGHLRWMLQKDILQQDMFLIGPPGPARRHLAMQFAEMLNREVEYVAISQDTTESDLKQRREILNGASIFTDQAPVRAAVHGRLLILDGLEKAERNVLPTLNNLLENREMALEDGRFLMKAESFDALLNSGHTLESLAAQNLVRVHQDFRVIALGLPVPPYPGRSLDPPLRSRFQARRITPPSPGNLLDRLMLSSSAGLPLGEKLVAFGEAAHVVENMSSTSGGNSNRMPHLSSSSIERAMIIASNFPKSAPIHDILHRVYPTHLWAEHKEAAERIVNNLFPKHEQIQNVAHTYDLKAKESFQATLLVGEDAPVDISCGILGPNMNPLQGYIESSAYQSTLFKMLQDHAVGYDMCILGSKGSGKSGLAWLFGHRLGYPTELFTLFQDMSSRDLYQRRATDDKGNTLWEDSPLMHAARMGHVAILDGIHRLHCDTLATLQRLMQDREIDLADGTKFIDHRKYLNDGNPKVQPIHPAFRIICLAETSKLNKAPAWLTSESLSMMSFHSAPVTNAAELTHMLLTLCPSLPQIAAKALVKFWEKIEHNSEVSLSLRQLLRFLGPNQARVIHQALKESLPKGIPTDILSTSSKPDAKLEIVATPTKVSIGDVEYNIPSQPKRPELVPQPLYFDIPKHTYVIQQVLKDTVAGQRHLLLIGNQGVGKNKVVDRALQLMAQEREYVQLHRDTTVQTLTLVPTLTEGKIIWEDSPLVRAVKEGRTLVVDEADKAPLEVVCVLKGLIEDGEMLLGDGRRIIDPEKVKISDKEANKVIEVHPNFRMWVLANRPGYPFLGNNFFSEIGDIFASHSIDNPDLDSELALLQAYAPSVPEEVLRRLCSAFADLRQLVEDGTITYPYSTREVIAVAKHLERFPEEGVTGTLENVLAFDSYDPQLRKLLASVFVRHGIPLSPLGERQAISISLAPIKQLPAKVLTDTWQPNENDRTLESTSNKLKTRRVYLEPPVTRTFGVDHHRTHVFSEQVSSWDVPLWQRQKTTSMAVLPNQSVHVVTKQPLGLHSYFNVDSSKERTHLYSELEDSYSYARKSTPMVYPFGDNLLLHVPSADLVLIMNEKHDVLQSFVLPSLSAKNSSRTVFGWKSDRQESKLVPEFEANRVLLYHPLAKSFLVVDLSTGEYTTILTPFEVESLDISPQSNVYRVQYSGRDNKQHLINCSNLNAVTQKTFTTTESHTQTLTADKNYLVNPNSVVQIIEHNPNGKIQVWSIPRDKEAAINTCYKANDRLLTAFMDQIEFSVVELDQNTSKIIPTPASNDKDAIIAMSTLGNDLLTLQLNGTIRRWQVDNASLSKELDNWKAMFDYETLQGHSTPLTLYDGDGVSTPKTDSSLPKYGKEDPDNKPHVGGNTWAGGTGGSDTAGLGGRGGPYRLDKGHKVHQVSQAKKDEVTEEARKKAKAMADEALAAKLQDIEMTGGEWKAYQKYLNRIEQETSQLRNVLQNLESIEKERGWLKHQSSGEWDDAKLVDGIAGERNVFKRRGTEDQMVVACIASMAKIYPFYIKIIYLGNIYRFNLNFFHGRLERMLETTMMVMEAFTGYEDKVEYAIMGHSGDSAKIPFVEFGQAPKDRKQRLKILQKMLAHSQYCSSGDHTVEAIHEGVQKVVHDHGDEYFVFVVSDANLDRYGIHPEVLGRELTVDNRVQAHAIFIASIADEATRILHDLPTGHGHVCLNTADLPSLFKKMFTASLDKSK</sequence>
<dbReference type="InterPro" id="IPR000719">
    <property type="entry name" value="Prot_kinase_dom"/>
</dbReference>
<comment type="caution">
    <text evidence="18">The sequence shown here is derived from an EMBL/GenBank/DDBJ whole genome shotgun (WGS) entry which is preliminary data.</text>
</comment>
<evidence type="ECO:0000256" key="14">
    <source>
        <dbReference type="PROSITE-ProRule" id="PRU10141"/>
    </source>
</evidence>
<dbReference type="Pfam" id="PF00069">
    <property type="entry name" value="Pkinase"/>
    <property type="match status" value="2"/>
</dbReference>
<keyword evidence="10 14" id="KW-0067">ATP-binding</keyword>
<dbReference type="PANTHER" id="PTHR21610">
    <property type="entry name" value="VON WILLEBRAND FACTOR A DOMAIN-CONTAINING PROTEIN 8"/>
    <property type="match status" value="1"/>
</dbReference>
<evidence type="ECO:0000256" key="6">
    <source>
        <dbReference type="ARBA" id="ARBA00022737"/>
    </source>
</evidence>
<dbReference type="SUPFAM" id="SSF56112">
    <property type="entry name" value="Protein kinase-like (PK-like)"/>
    <property type="match status" value="2"/>
</dbReference>
<feature type="binding site" evidence="14">
    <location>
        <position position="469"/>
    </location>
    <ligand>
        <name>ATP</name>
        <dbReference type="ChEBI" id="CHEBI:30616"/>
    </ligand>
</feature>
<dbReference type="FunFam" id="1.10.510.10:FF:000026">
    <property type="entry name" value="Calcium/calmodulin-dependent protein kinase type 1"/>
    <property type="match status" value="1"/>
</dbReference>
<feature type="region of interest" description="Disordered" evidence="16">
    <location>
        <begin position="42"/>
        <end position="67"/>
    </location>
</feature>
<comment type="catalytic activity">
    <reaction evidence="12">
        <text>L-threonyl-[protein] + ATP = O-phospho-L-threonyl-[protein] + ADP + H(+)</text>
        <dbReference type="Rhea" id="RHEA:46608"/>
        <dbReference type="Rhea" id="RHEA-COMP:11060"/>
        <dbReference type="Rhea" id="RHEA-COMP:11605"/>
        <dbReference type="ChEBI" id="CHEBI:15378"/>
        <dbReference type="ChEBI" id="CHEBI:30013"/>
        <dbReference type="ChEBI" id="CHEBI:30616"/>
        <dbReference type="ChEBI" id="CHEBI:61977"/>
        <dbReference type="ChEBI" id="CHEBI:456216"/>
        <dbReference type="EC" id="2.7.11.1"/>
    </reaction>
</comment>
<keyword evidence="6" id="KW-0677">Repeat</keyword>
<dbReference type="CDD" id="cd05117">
    <property type="entry name" value="STKc_CAMK"/>
    <property type="match status" value="2"/>
</dbReference>
<evidence type="ECO:0000256" key="11">
    <source>
        <dbReference type="ARBA" id="ARBA00024334"/>
    </source>
</evidence>
<feature type="domain" description="Protein kinase" evidence="17">
    <location>
        <begin position="440"/>
        <end position="695"/>
    </location>
</feature>
<keyword evidence="19" id="KW-1185">Reference proteome</keyword>
<keyword evidence="8" id="KW-0418">Kinase</keyword>
<dbReference type="Pfam" id="PF07728">
    <property type="entry name" value="AAA_5"/>
    <property type="match status" value="3"/>
</dbReference>
<evidence type="ECO:0000313" key="18">
    <source>
        <dbReference type="EMBL" id="OQS05394.1"/>
    </source>
</evidence>
<feature type="compositionally biased region" description="Basic and acidic residues" evidence="16">
    <location>
        <begin position="2143"/>
        <end position="2152"/>
    </location>
</feature>
<dbReference type="SUPFAM" id="SSF52540">
    <property type="entry name" value="P-loop containing nucleoside triphosphate hydrolases"/>
    <property type="match status" value="3"/>
</dbReference>
<feature type="coiled-coil region" evidence="15">
    <location>
        <begin position="2230"/>
        <end position="2257"/>
    </location>
</feature>
<evidence type="ECO:0000256" key="3">
    <source>
        <dbReference type="ARBA" id="ARBA00022527"/>
    </source>
</evidence>
<dbReference type="FunFam" id="3.30.200.20:FF:000315">
    <property type="entry name" value="Calcium-dependent protein kinase 3"/>
    <property type="match status" value="1"/>
</dbReference>
<dbReference type="EC" id="2.7.11.1" evidence="2"/>
<dbReference type="PANTHER" id="PTHR21610:SF9">
    <property type="entry name" value="VON WILLEBRAND FACTOR A DOMAIN-CONTAINING PROTEIN 8"/>
    <property type="match status" value="1"/>
</dbReference>
<dbReference type="InterPro" id="IPR017441">
    <property type="entry name" value="Protein_kinase_ATP_BS"/>
</dbReference>
<dbReference type="GO" id="GO:0016887">
    <property type="term" value="F:ATP hydrolysis activity"/>
    <property type="evidence" value="ECO:0007669"/>
    <property type="project" value="InterPro"/>
</dbReference>
<evidence type="ECO:0000256" key="16">
    <source>
        <dbReference type="SAM" id="MobiDB-lite"/>
    </source>
</evidence>
<dbReference type="FunFam" id="3.40.50.300:FF:000587">
    <property type="entry name" value="von Willebrand factor A domain containing 8"/>
    <property type="match status" value="1"/>
</dbReference>
<evidence type="ECO:0000256" key="1">
    <source>
        <dbReference type="ARBA" id="ARBA00001946"/>
    </source>
</evidence>
<dbReference type="Gene3D" id="3.30.200.20">
    <property type="entry name" value="Phosphorylase Kinase, domain 1"/>
    <property type="match status" value="1"/>
</dbReference>
<dbReference type="PROSITE" id="PS00107">
    <property type="entry name" value="PROTEIN_KINASE_ATP"/>
    <property type="match status" value="2"/>
</dbReference>
<protein>
    <recommendedName>
        <fullName evidence="2">non-specific serine/threonine protein kinase</fullName>
        <ecNumber evidence="2">2.7.11.1</ecNumber>
    </recommendedName>
</protein>
<comment type="cofactor">
    <cofactor evidence="1">
        <name>Mg(2+)</name>
        <dbReference type="ChEBI" id="CHEBI:18420"/>
    </cofactor>
</comment>
<keyword evidence="15" id="KW-0175">Coiled coil</keyword>
<dbReference type="InterPro" id="IPR011009">
    <property type="entry name" value="Kinase-like_dom_sf"/>
</dbReference>
<dbReference type="Gene3D" id="3.40.50.300">
    <property type="entry name" value="P-loop containing nucleotide triphosphate hydrolases"/>
    <property type="match status" value="3"/>
</dbReference>
<comment type="catalytic activity">
    <reaction evidence="13">
        <text>L-seryl-[protein] + ATP = O-phospho-L-seryl-[protein] + ADP + H(+)</text>
        <dbReference type="Rhea" id="RHEA:17989"/>
        <dbReference type="Rhea" id="RHEA-COMP:9863"/>
        <dbReference type="Rhea" id="RHEA-COMP:11604"/>
        <dbReference type="ChEBI" id="CHEBI:15378"/>
        <dbReference type="ChEBI" id="CHEBI:29999"/>
        <dbReference type="ChEBI" id="CHEBI:30616"/>
        <dbReference type="ChEBI" id="CHEBI:83421"/>
        <dbReference type="ChEBI" id="CHEBI:456216"/>
        <dbReference type="EC" id="2.7.11.1"/>
    </reaction>
</comment>
<dbReference type="SMART" id="SM00220">
    <property type="entry name" value="S_TKc"/>
    <property type="match status" value="2"/>
</dbReference>
<evidence type="ECO:0000256" key="15">
    <source>
        <dbReference type="SAM" id="Coils"/>
    </source>
</evidence>
<dbReference type="InterPro" id="IPR039891">
    <property type="entry name" value="VWA8"/>
</dbReference>
<gene>
    <name evidence="18" type="ORF">THRCLA_02460</name>
</gene>